<dbReference type="PANTHER" id="PTHR23502:SF132">
    <property type="entry name" value="POLYAMINE TRANSPORTER 2-RELATED"/>
    <property type="match status" value="1"/>
</dbReference>
<organism evidence="10 11">
    <name type="scientific">Speluncibacter jeojiensis</name>
    <dbReference type="NCBI Taxonomy" id="2710754"/>
    <lineage>
        <taxon>Bacteria</taxon>
        <taxon>Bacillati</taxon>
        <taxon>Actinomycetota</taxon>
        <taxon>Actinomycetes</taxon>
        <taxon>Mycobacteriales</taxon>
        <taxon>Speluncibacteraceae</taxon>
        <taxon>Speluncibacter</taxon>
    </lineage>
</organism>
<dbReference type="EMBL" id="JANRHA010000002">
    <property type="protein sequence ID" value="MDG3013973.1"/>
    <property type="molecule type" value="Genomic_DNA"/>
</dbReference>
<keyword evidence="4" id="KW-1003">Cell membrane</keyword>
<feature type="transmembrane region" description="Helical" evidence="8">
    <location>
        <begin position="38"/>
        <end position="56"/>
    </location>
</feature>
<feature type="transmembrane region" description="Helical" evidence="8">
    <location>
        <begin position="361"/>
        <end position="382"/>
    </location>
</feature>
<evidence type="ECO:0000259" key="9">
    <source>
        <dbReference type="PROSITE" id="PS50850"/>
    </source>
</evidence>
<dbReference type="NCBIfam" id="TIGR00710">
    <property type="entry name" value="efflux_Bcr_CflA"/>
    <property type="match status" value="1"/>
</dbReference>
<dbReference type="AlphaFoldDB" id="A0A9X4RCU7"/>
<dbReference type="Gene3D" id="1.20.1720.10">
    <property type="entry name" value="Multidrug resistance protein D"/>
    <property type="match status" value="1"/>
</dbReference>
<feature type="transmembrane region" description="Helical" evidence="8">
    <location>
        <begin position="125"/>
        <end position="143"/>
    </location>
</feature>
<evidence type="ECO:0000256" key="8">
    <source>
        <dbReference type="SAM" id="Phobius"/>
    </source>
</evidence>
<comment type="similarity">
    <text evidence="2">Belongs to the major facilitator superfamily. Bcr/CmlA family.</text>
</comment>
<dbReference type="PANTHER" id="PTHR23502">
    <property type="entry name" value="MAJOR FACILITATOR SUPERFAMILY"/>
    <property type="match status" value="1"/>
</dbReference>
<dbReference type="InterPro" id="IPR004812">
    <property type="entry name" value="Efflux_drug-R_Bcr/CmlA"/>
</dbReference>
<comment type="caution">
    <text evidence="10">The sequence shown here is derived from an EMBL/GenBank/DDBJ whole genome shotgun (WGS) entry which is preliminary data.</text>
</comment>
<feature type="transmembrane region" description="Helical" evidence="8">
    <location>
        <begin position="155"/>
        <end position="175"/>
    </location>
</feature>
<dbReference type="PROSITE" id="PS00216">
    <property type="entry name" value="SUGAR_TRANSPORT_1"/>
    <property type="match status" value="1"/>
</dbReference>
<dbReference type="GO" id="GO:1990961">
    <property type="term" value="P:xenobiotic detoxification by transmembrane export across the plasma membrane"/>
    <property type="evidence" value="ECO:0007669"/>
    <property type="project" value="InterPro"/>
</dbReference>
<feature type="transmembrane region" description="Helical" evidence="8">
    <location>
        <begin position="68"/>
        <end position="86"/>
    </location>
</feature>
<evidence type="ECO:0000313" key="10">
    <source>
        <dbReference type="EMBL" id="MDG3013973.1"/>
    </source>
</evidence>
<evidence type="ECO:0000256" key="2">
    <source>
        <dbReference type="ARBA" id="ARBA00006236"/>
    </source>
</evidence>
<evidence type="ECO:0000256" key="6">
    <source>
        <dbReference type="ARBA" id="ARBA00022989"/>
    </source>
</evidence>
<keyword evidence="11" id="KW-1185">Reference proteome</keyword>
<evidence type="ECO:0000313" key="11">
    <source>
        <dbReference type="Proteomes" id="UP001152755"/>
    </source>
</evidence>
<keyword evidence="3" id="KW-0813">Transport</keyword>
<comment type="subcellular location">
    <subcellularLocation>
        <location evidence="1">Cell membrane</location>
        <topology evidence="1">Multi-pass membrane protein</topology>
    </subcellularLocation>
</comment>
<keyword evidence="5 8" id="KW-0812">Transmembrane</keyword>
<feature type="transmembrane region" description="Helical" evidence="8">
    <location>
        <begin position="271"/>
        <end position="292"/>
    </location>
</feature>
<protein>
    <submittedName>
        <fullName evidence="10">Multidrug effflux MFS transporter</fullName>
    </submittedName>
</protein>
<dbReference type="GO" id="GO:0042910">
    <property type="term" value="F:xenobiotic transmembrane transporter activity"/>
    <property type="evidence" value="ECO:0007669"/>
    <property type="project" value="InterPro"/>
</dbReference>
<dbReference type="PROSITE" id="PS50850">
    <property type="entry name" value="MFS"/>
    <property type="match status" value="1"/>
</dbReference>
<proteinExistence type="inferred from homology"/>
<dbReference type="CDD" id="cd17320">
    <property type="entry name" value="MFS_MdfA_MDR_like"/>
    <property type="match status" value="1"/>
</dbReference>
<dbReference type="Pfam" id="PF07690">
    <property type="entry name" value="MFS_1"/>
    <property type="match status" value="1"/>
</dbReference>
<dbReference type="InterPro" id="IPR011701">
    <property type="entry name" value="MFS"/>
</dbReference>
<evidence type="ECO:0000256" key="3">
    <source>
        <dbReference type="ARBA" id="ARBA00022448"/>
    </source>
</evidence>
<feature type="transmembrane region" description="Helical" evidence="8">
    <location>
        <begin position="236"/>
        <end position="259"/>
    </location>
</feature>
<evidence type="ECO:0000256" key="1">
    <source>
        <dbReference type="ARBA" id="ARBA00004651"/>
    </source>
</evidence>
<accession>A0A9X4RCU7</accession>
<feature type="transmembrane region" description="Helical" evidence="8">
    <location>
        <begin position="92"/>
        <end position="113"/>
    </location>
</feature>
<reference evidence="10" key="1">
    <citation type="submission" date="2022-08" db="EMBL/GenBank/DDBJ databases">
        <title>Genome analysis of Corynebacteriales strain.</title>
        <authorList>
            <person name="Lee S.D."/>
        </authorList>
    </citation>
    <scope>NUCLEOTIDE SEQUENCE</scope>
    <source>
        <strain evidence="10">D3-21</strain>
    </source>
</reference>
<dbReference type="InterPro" id="IPR005829">
    <property type="entry name" value="Sugar_transporter_CS"/>
</dbReference>
<dbReference type="GO" id="GO:0005886">
    <property type="term" value="C:plasma membrane"/>
    <property type="evidence" value="ECO:0007669"/>
    <property type="project" value="UniProtKB-SubCell"/>
</dbReference>
<dbReference type="RefSeq" id="WP_332519431.1">
    <property type="nucleotide sequence ID" value="NZ_JANRHA010000002.1"/>
</dbReference>
<dbReference type="InterPro" id="IPR036259">
    <property type="entry name" value="MFS_trans_sf"/>
</dbReference>
<evidence type="ECO:0000256" key="7">
    <source>
        <dbReference type="ARBA" id="ARBA00023136"/>
    </source>
</evidence>
<dbReference type="FunFam" id="1.20.1720.10:FF:000005">
    <property type="entry name" value="Bcr/CflA family efflux transporter"/>
    <property type="match status" value="1"/>
</dbReference>
<feature type="domain" description="Major facilitator superfamily (MFS) profile" evidence="9">
    <location>
        <begin position="1"/>
        <end position="383"/>
    </location>
</feature>
<name>A0A9X4RCU7_9ACTN</name>
<feature type="transmembrane region" description="Helical" evidence="8">
    <location>
        <begin position="334"/>
        <end position="355"/>
    </location>
</feature>
<evidence type="ECO:0000256" key="5">
    <source>
        <dbReference type="ARBA" id="ARBA00022692"/>
    </source>
</evidence>
<evidence type="ECO:0000256" key="4">
    <source>
        <dbReference type="ARBA" id="ARBA00022475"/>
    </source>
</evidence>
<sequence>MLCTLALLSAIAPLATDMYLPGLPQVSADLSADASSVQLTLTTFMAGLAVGQLLIGPLSDGIGRRRPLIVGTALCAASGALCATAGSVEVLIATRFLQGVCGAAGIVLARAVIADRTRGDTAARLFSIMMIIGGIAPVVAPLAGGAMVDPIGWRGVFWVLTALAVIMLVGVIFLVPETLPAERRHGSGFGALARNARYVLRNRRFLGYTFAFACGFGALFGYIAQSSFVFQDMLGFSPAMFSVVFATNAVGLVGGNIVNARLIGRWTPRQLLGGGVTALLVASVALTLVVALGDDLRWAMLVSLFSIVTSIGFVFGNATALAQGEVPDAAGTGSAVLGALQFTVGAVVSPVVGLAGPTSAVPMAVTILTMAVLSALSLRLLAR</sequence>
<feature type="transmembrane region" description="Helical" evidence="8">
    <location>
        <begin position="205"/>
        <end position="224"/>
    </location>
</feature>
<dbReference type="InterPro" id="IPR020846">
    <property type="entry name" value="MFS_dom"/>
</dbReference>
<dbReference type="SUPFAM" id="SSF103473">
    <property type="entry name" value="MFS general substrate transporter"/>
    <property type="match status" value="1"/>
</dbReference>
<feature type="transmembrane region" description="Helical" evidence="8">
    <location>
        <begin position="298"/>
        <end position="322"/>
    </location>
</feature>
<keyword evidence="6 8" id="KW-1133">Transmembrane helix</keyword>
<gene>
    <name evidence="10" type="ORF">NVS88_05305</name>
</gene>
<dbReference type="Proteomes" id="UP001152755">
    <property type="component" value="Unassembled WGS sequence"/>
</dbReference>
<keyword evidence="7 8" id="KW-0472">Membrane</keyword>